<dbReference type="InterPro" id="IPR011392">
    <property type="entry name" value="Tellurite-R_TerY"/>
</dbReference>
<dbReference type="SUPFAM" id="SSF53300">
    <property type="entry name" value="vWA-like"/>
    <property type="match status" value="1"/>
</dbReference>
<dbReference type="PIRSF" id="PIRSF020634">
    <property type="entry name" value="TerY_vWA"/>
    <property type="match status" value="1"/>
</dbReference>
<dbReference type="Gene3D" id="3.40.50.410">
    <property type="entry name" value="von Willebrand factor, type A domain"/>
    <property type="match status" value="1"/>
</dbReference>
<dbReference type="Pfam" id="PF00092">
    <property type="entry name" value="VWA"/>
    <property type="match status" value="1"/>
</dbReference>
<dbReference type="InterPro" id="IPR036465">
    <property type="entry name" value="vWFA_dom_sf"/>
</dbReference>
<evidence type="ECO:0000313" key="3">
    <source>
        <dbReference type="Proteomes" id="UP000594430"/>
    </source>
</evidence>
<feature type="domain" description="VWFA" evidence="1">
    <location>
        <begin position="22"/>
        <end position="162"/>
    </location>
</feature>
<protein>
    <submittedName>
        <fullName evidence="2">VWA domain-containing protein</fullName>
    </submittedName>
</protein>
<dbReference type="RefSeq" id="WP_191088004.1">
    <property type="nucleotide sequence ID" value="NZ_CP064945.1"/>
</dbReference>
<keyword evidence="2" id="KW-0614">Plasmid</keyword>
<dbReference type="SMART" id="SM00327">
    <property type="entry name" value="VWA"/>
    <property type="match status" value="1"/>
</dbReference>
<geneLocation type="plasmid" evidence="2 3">
    <name>pVIM-24-ZDHY414</name>
</geneLocation>
<accession>A0A7S9LN40</accession>
<dbReference type="Proteomes" id="UP000594430">
    <property type="component" value="Plasmid pVIM-24-ZDHY414"/>
</dbReference>
<dbReference type="InterPro" id="IPR002035">
    <property type="entry name" value="VWF_A"/>
</dbReference>
<sequence length="220" mass="23803">MIDQVDFADIDSFADNPEPRVPLLLLLDVSQSMTGAPLEALNDGLVQFKDELAADSLAMQRVEVGIVTFGPVEIHTPFITAGSFMPPVLTARGDTPMGEAICAGLEMLEARKEAYRVNGVPRMRPWVFLISDGGPTDAWKHAAALVHEGEQSKKFAFFAVGIEGANMEIMAQISVRTPLKLQGLKFRELFQWLSASMKSVSNSTPGTEVALIAPTGWASV</sequence>
<reference evidence="2 3" key="1">
    <citation type="submission" date="2020-11" db="EMBL/GenBank/DDBJ databases">
        <title>Pseudomonas fulva producing VIM-24.</title>
        <authorList>
            <person name="Liu S."/>
        </authorList>
    </citation>
    <scope>NUCLEOTIDE SEQUENCE [LARGE SCALE GENOMIC DNA]</scope>
    <source>
        <strain evidence="2 3">ZDHY414</strain>
        <plasmid evidence="2 3">pVIM-24-ZDHY414</plasmid>
    </source>
</reference>
<gene>
    <name evidence="2" type="ORF">IZU98_24665</name>
</gene>
<dbReference type="AlphaFoldDB" id="A0A7S9LN40"/>
<dbReference type="EMBL" id="CP064948">
    <property type="protein sequence ID" value="QPH52074.1"/>
    <property type="molecule type" value="Genomic_DNA"/>
</dbReference>
<evidence type="ECO:0000259" key="1">
    <source>
        <dbReference type="PROSITE" id="PS50234"/>
    </source>
</evidence>
<evidence type="ECO:0000313" key="2">
    <source>
        <dbReference type="EMBL" id="QPH52074.1"/>
    </source>
</evidence>
<organism evidence="2 3">
    <name type="scientific">Pseudomonas fulva</name>
    <dbReference type="NCBI Taxonomy" id="47880"/>
    <lineage>
        <taxon>Bacteria</taxon>
        <taxon>Pseudomonadati</taxon>
        <taxon>Pseudomonadota</taxon>
        <taxon>Gammaproteobacteria</taxon>
        <taxon>Pseudomonadales</taxon>
        <taxon>Pseudomonadaceae</taxon>
        <taxon>Pseudomonas</taxon>
    </lineage>
</organism>
<name>A0A7S9LN40_9PSED</name>
<proteinExistence type="predicted"/>
<dbReference type="PROSITE" id="PS50234">
    <property type="entry name" value="VWFA"/>
    <property type="match status" value="1"/>
</dbReference>